<name>A0A8J2YYY8_9PROT</name>
<dbReference type="Proteomes" id="UP000646365">
    <property type="component" value="Unassembled WGS sequence"/>
</dbReference>
<keyword evidence="1" id="KW-0456">Lyase</keyword>
<reference evidence="3" key="1">
    <citation type="journal article" date="2014" name="Int. J. Syst. Evol. Microbiol.">
        <title>Complete genome sequence of Corynebacterium casei LMG S-19264T (=DSM 44701T), isolated from a smear-ripened cheese.</title>
        <authorList>
            <consortium name="US DOE Joint Genome Institute (JGI-PGF)"/>
            <person name="Walter F."/>
            <person name="Albersmeier A."/>
            <person name="Kalinowski J."/>
            <person name="Ruckert C."/>
        </authorList>
    </citation>
    <scope>NUCLEOTIDE SEQUENCE</scope>
    <source>
        <strain evidence="3">CGMCC 1.15725</strain>
    </source>
</reference>
<dbReference type="PANTHER" id="PTHR21240">
    <property type="entry name" value="2-AMINO-3-CARBOXYLMUCONATE-6-SEMIALDEHYDE DECARBOXYLASE"/>
    <property type="match status" value="1"/>
</dbReference>
<accession>A0A8J2YYY8</accession>
<protein>
    <submittedName>
        <fullName evidence="3">Amidohydrolase</fullName>
    </submittedName>
</protein>
<dbReference type="AlphaFoldDB" id="A0A8J2YYY8"/>
<dbReference type="InterPro" id="IPR006680">
    <property type="entry name" value="Amidohydro-rel"/>
</dbReference>
<dbReference type="Pfam" id="PF04909">
    <property type="entry name" value="Amidohydro_2"/>
    <property type="match status" value="1"/>
</dbReference>
<dbReference type="RefSeq" id="WP_229744017.1">
    <property type="nucleotide sequence ID" value="NZ_BMJQ01000019.1"/>
</dbReference>
<organism evidence="3 4">
    <name type="scientific">Aliidongia dinghuensis</name>
    <dbReference type="NCBI Taxonomy" id="1867774"/>
    <lineage>
        <taxon>Bacteria</taxon>
        <taxon>Pseudomonadati</taxon>
        <taxon>Pseudomonadota</taxon>
        <taxon>Alphaproteobacteria</taxon>
        <taxon>Rhodospirillales</taxon>
        <taxon>Dongiaceae</taxon>
        <taxon>Aliidongia</taxon>
    </lineage>
</organism>
<evidence type="ECO:0000313" key="3">
    <source>
        <dbReference type="EMBL" id="GGF43018.1"/>
    </source>
</evidence>
<dbReference type="Gene3D" id="3.20.20.140">
    <property type="entry name" value="Metal-dependent hydrolases"/>
    <property type="match status" value="1"/>
</dbReference>
<feature type="domain" description="Amidohydrolase-related" evidence="2">
    <location>
        <begin position="61"/>
        <end position="302"/>
    </location>
</feature>
<dbReference type="EMBL" id="BMJQ01000019">
    <property type="protein sequence ID" value="GGF43018.1"/>
    <property type="molecule type" value="Genomic_DNA"/>
</dbReference>
<dbReference type="GO" id="GO:0016831">
    <property type="term" value="F:carboxy-lyase activity"/>
    <property type="evidence" value="ECO:0007669"/>
    <property type="project" value="InterPro"/>
</dbReference>
<dbReference type="GO" id="GO:0016787">
    <property type="term" value="F:hydrolase activity"/>
    <property type="evidence" value="ECO:0007669"/>
    <property type="project" value="InterPro"/>
</dbReference>
<keyword evidence="4" id="KW-1185">Reference proteome</keyword>
<dbReference type="SUPFAM" id="SSF51556">
    <property type="entry name" value="Metallo-dependent hydrolases"/>
    <property type="match status" value="1"/>
</dbReference>
<evidence type="ECO:0000256" key="1">
    <source>
        <dbReference type="ARBA" id="ARBA00023239"/>
    </source>
</evidence>
<dbReference type="PANTHER" id="PTHR21240:SF19">
    <property type="entry name" value="CATALYTIC_ HYDROLASE"/>
    <property type="match status" value="1"/>
</dbReference>
<evidence type="ECO:0000313" key="4">
    <source>
        <dbReference type="Proteomes" id="UP000646365"/>
    </source>
</evidence>
<dbReference type="InterPro" id="IPR032466">
    <property type="entry name" value="Metal_Hydrolase"/>
</dbReference>
<reference evidence="3" key="2">
    <citation type="submission" date="2020-09" db="EMBL/GenBank/DDBJ databases">
        <authorList>
            <person name="Sun Q."/>
            <person name="Zhou Y."/>
        </authorList>
    </citation>
    <scope>NUCLEOTIDE SEQUENCE</scope>
    <source>
        <strain evidence="3">CGMCC 1.15725</strain>
    </source>
</reference>
<gene>
    <name evidence="3" type="ORF">GCM10011611_56780</name>
</gene>
<evidence type="ECO:0000259" key="2">
    <source>
        <dbReference type="Pfam" id="PF04909"/>
    </source>
</evidence>
<proteinExistence type="predicted"/>
<dbReference type="InterPro" id="IPR032465">
    <property type="entry name" value="ACMSD"/>
</dbReference>
<comment type="caution">
    <text evidence="3">The sequence shown here is derived from an EMBL/GenBank/DDBJ whole genome shotgun (WGS) entry which is preliminary data.</text>
</comment>
<sequence>MSGDAMSPRPAAAPKSANCRLIDWTSKPPLPETSIKAPHLKNYDRIYASTKPAPREETPEEALAAYLAAYDAAGASHVVIKARDLESTFGVKITNEDVAAFCARHGERFIGFAGVDPHKGPQALRELEHAVKELGLRGLNLQCFEHKLAINDPRLYPLYAKCVELDIPVNIHCGVNFSTESSMAFGRPYLLDEVMIAFPGLRACAAPPGWPWVHELIAVAWKHVNLTIGLVFVRPKYLTVPESGYGPLLQYGKKLLRDRIIFGSGFPTLPLASALAEIDELPIDDETKDLWRYGNAARLLRL</sequence>